<dbReference type="EMBL" id="AP011115">
    <property type="protein sequence ID" value="BAH55468.1"/>
    <property type="molecule type" value="Genomic_DNA"/>
</dbReference>
<dbReference type="Pfam" id="PF01037">
    <property type="entry name" value="AsnC_trans_reg"/>
    <property type="match status" value="1"/>
</dbReference>
<keyword evidence="1" id="KW-0805">Transcription regulation</keyword>
<evidence type="ECO:0000313" key="6">
    <source>
        <dbReference type="Proteomes" id="UP000002212"/>
    </source>
</evidence>
<dbReference type="SUPFAM" id="SSF54909">
    <property type="entry name" value="Dimeric alpha+beta barrel"/>
    <property type="match status" value="1"/>
</dbReference>
<keyword evidence="3" id="KW-0804">Transcription</keyword>
<protein>
    <submittedName>
        <fullName evidence="5">Putative AsnC family transcriptional regulator</fullName>
    </submittedName>
</protein>
<dbReference type="GO" id="GO:0043565">
    <property type="term" value="F:sequence-specific DNA binding"/>
    <property type="evidence" value="ECO:0007669"/>
    <property type="project" value="InterPro"/>
</dbReference>
<dbReference type="PANTHER" id="PTHR30154">
    <property type="entry name" value="LEUCINE-RESPONSIVE REGULATORY PROTEIN"/>
    <property type="match status" value="1"/>
</dbReference>
<dbReference type="Gene3D" id="1.10.10.10">
    <property type="entry name" value="Winged helix-like DNA-binding domain superfamily/Winged helix DNA-binding domain"/>
    <property type="match status" value="1"/>
</dbReference>
<dbReference type="Gene3D" id="3.30.70.920">
    <property type="match status" value="1"/>
</dbReference>
<dbReference type="InterPro" id="IPR036390">
    <property type="entry name" value="WH_DNA-bd_sf"/>
</dbReference>
<evidence type="ECO:0000256" key="1">
    <source>
        <dbReference type="ARBA" id="ARBA00023015"/>
    </source>
</evidence>
<dbReference type="GO" id="GO:0043200">
    <property type="term" value="P:response to amino acid"/>
    <property type="evidence" value="ECO:0007669"/>
    <property type="project" value="TreeGrafter"/>
</dbReference>
<dbReference type="Proteomes" id="UP000002212">
    <property type="component" value="Chromosome"/>
</dbReference>
<dbReference type="InterPro" id="IPR011008">
    <property type="entry name" value="Dimeric_a/b-barrel"/>
</dbReference>
<dbReference type="HOGENOM" id="CLU_091233_5_1_11"/>
<organism evidence="5 6">
    <name type="scientific">Rhodococcus opacus (strain B4)</name>
    <dbReference type="NCBI Taxonomy" id="632772"/>
    <lineage>
        <taxon>Bacteria</taxon>
        <taxon>Bacillati</taxon>
        <taxon>Actinomycetota</taxon>
        <taxon>Actinomycetes</taxon>
        <taxon>Mycobacteriales</taxon>
        <taxon>Nocardiaceae</taxon>
        <taxon>Rhodococcus</taxon>
    </lineage>
</organism>
<dbReference type="SUPFAM" id="SSF46785">
    <property type="entry name" value="Winged helix' DNA-binding domain"/>
    <property type="match status" value="1"/>
</dbReference>
<evidence type="ECO:0000256" key="3">
    <source>
        <dbReference type="ARBA" id="ARBA00023163"/>
    </source>
</evidence>
<dbReference type="STRING" id="632772.ROP_72210"/>
<dbReference type="InterPro" id="IPR019887">
    <property type="entry name" value="Tscrpt_reg_AsnC/Lrp_C"/>
</dbReference>
<evidence type="ECO:0000313" key="5">
    <source>
        <dbReference type="EMBL" id="BAH55468.1"/>
    </source>
</evidence>
<dbReference type="AlphaFoldDB" id="C1B657"/>
<gene>
    <name evidence="5" type="ordered locus">ROP_72210</name>
</gene>
<sequence>MTTESKNTELDRIDRALLRALSVNARASGATLAQELAVSESTLSLRLRRLQSLQIIRGFRVDIDLAALGTSLQALVAVRLATHNRQRVVAFQESALHIPGVLGIFHITGADDFLLHVVAKNAQELRDVVIQNLIEQNVVARAESSLIFDYAEADGWKKLLD</sequence>
<dbReference type="Pfam" id="PF13404">
    <property type="entry name" value="HTH_AsnC-type"/>
    <property type="match status" value="1"/>
</dbReference>
<dbReference type="OrthoDB" id="4411089at2"/>
<proteinExistence type="predicted"/>
<dbReference type="RefSeq" id="WP_015890881.1">
    <property type="nucleotide sequence ID" value="NC_012522.1"/>
</dbReference>
<evidence type="ECO:0000259" key="4">
    <source>
        <dbReference type="PROSITE" id="PS50956"/>
    </source>
</evidence>
<keyword evidence="2" id="KW-0238">DNA-binding</keyword>
<dbReference type="KEGG" id="rop:ROP_72210"/>
<dbReference type="PROSITE" id="PS50956">
    <property type="entry name" value="HTH_ASNC_2"/>
    <property type="match status" value="1"/>
</dbReference>
<reference evidence="5 6" key="1">
    <citation type="submission" date="2009-03" db="EMBL/GenBank/DDBJ databases">
        <title>Comparison of the complete genome sequences of Rhodococcus erythropolis PR4 and Rhodococcus opacus B4.</title>
        <authorList>
            <person name="Takarada H."/>
            <person name="Sekine M."/>
            <person name="Hosoyama A."/>
            <person name="Yamada R."/>
            <person name="Fujisawa T."/>
            <person name="Omata S."/>
            <person name="Shimizu A."/>
            <person name="Tsukatani N."/>
            <person name="Tanikawa S."/>
            <person name="Fujita N."/>
            <person name="Harayama S."/>
        </authorList>
    </citation>
    <scope>NUCLEOTIDE SEQUENCE [LARGE SCALE GENOMIC DNA]</scope>
    <source>
        <strain evidence="5 6">B4</strain>
    </source>
</reference>
<dbReference type="InterPro" id="IPR036388">
    <property type="entry name" value="WH-like_DNA-bd_sf"/>
</dbReference>
<dbReference type="SMART" id="SM00344">
    <property type="entry name" value="HTH_ASNC"/>
    <property type="match status" value="1"/>
</dbReference>
<dbReference type="PRINTS" id="PR00033">
    <property type="entry name" value="HTHASNC"/>
</dbReference>
<dbReference type="PANTHER" id="PTHR30154:SF54">
    <property type="entry name" value="POSSIBLE TRANSCRIPTIONAL REGULATORY PROTEIN (PROBABLY LRP_ASNC-FAMILY)"/>
    <property type="match status" value="1"/>
</dbReference>
<evidence type="ECO:0000256" key="2">
    <source>
        <dbReference type="ARBA" id="ARBA00023125"/>
    </source>
</evidence>
<dbReference type="InterPro" id="IPR019888">
    <property type="entry name" value="Tscrpt_reg_AsnC-like"/>
</dbReference>
<dbReference type="InterPro" id="IPR000485">
    <property type="entry name" value="AsnC-type_HTH_dom"/>
</dbReference>
<name>C1B657_RHOOB</name>
<accession>C1B657</accession>
<dbReference type="PATRIC" id="fig|632772.20.peg.7537"/>
<feature type="domain" description="HTH asnC-type" evidence="4">
    <location>
        <begin position="10"/>
        <end position="71"/>
    </location>
</feature>
<dbReference type="GO" id="GO:0005829">
    <property type="term" value="C:cytosol"/>
    <property type="evidence" value="ECO:0007669"/>
    <property type="project" value="TreeGrafter"/>
</dbReference>